<feature type="region of interest" description="Disordered" evidence="3">
    <location>
        <begin position="276"/>
        <end position="381"/>
    </location>
</feature>
<feature type="transmembrane region" description="Helical" evidence="4">
    <location>
        <begin position="111"/>
        <end position="133"/>
    </location>
</feature>
<keyword evidence="1" id="KW-0805">Transcription regulation</keyword>
<feature type="domain" description="Bacterial transcriptional activator" evidence="5">
    <location>
        <begin position="814"/>
        <end position="954"/>
    </location>
</feature>
<dbReference type="CDD" id="cd00118">
    <property type="entry name" value="LysM"/>
    <property type="match status" value="1"/>
</dbReference>
<keyword evidence="4" id="KW-0812">Transmembrane</keyword>
<evidence type="ECO:0000256" key="4">
    <source>
        <dbReference type="SAM" id="Phobius"/>
    </source>
</evidence>
<evidence type="ECO:0000313" key="6">
    <source>
        <dbReference type="EMBL" id="GIF74128.1"/>
    </source>
</evidence>
<dbReference type="EMBL" id="BONE01000027">
    <property type="protein sequence ID" value="GIF74128.1"/>
    <property type="molecule type" value="Genomic_DNA"/>
</dbReference>
<evidence type="ECO:0000256" key="3">
    <source>
        <dbReference type="SAM" id="MobiDB-lite"/>
    </source>
</evidence>
<dbReference type="InterPro" id="IPR051677">
    <property type="entry name" value="AfsR-DnrI-RedD_regulator"/>
</dbReference>
<feature type="compositionally biased region" description="Low complexity" evidence="3">
    <location>
        <begin position="342"/>
        <end position="358"/>
    </location>
</feature>
<organism evidence="6 7">
    <name type="scientific">Asanoa siamensis</name>
    <dbReference type="NCBI Taxonomy" id="926357"/>
    <lineage>
        <taxon>Bacteria</taxon>
        <taxon>Bacillati</taxon>
        <taxon>Actinomycetota</taxon>
        <taxon>Actinomycetes</taxon>
        <taxon>Micromonosporales</taxon>
        <taxon>Micromonosporaceae</taxon>
        <taxon>Asanoa</taxon>
    </lineage>
</organism>
<accession>A0ABQ4CS54</accession>
<evidence type="ECO:0000256" key="2">
    <source>
        <dbReference type="ARBA" id="ARBA00023163"/>
    </source>
</evidence>
<feature type="compositionally biased region" description="Polar residues" evidence="3">
    <location>
        <begin position="292"/>
        <end position="301"/>
    </location>
</feature>
<protein>
    <recommendedName>
        <fullName evidence="5">Bacterial transcriptional activator domain-containing protein</fullName>
    </recommendedName>
</protein>
<gene>
    <name evidence="6" type="ORF">Asi02nite_36460</name>
</gene>
<feature type="compositionally biased region" description="Low complexity" evidence="3">
    <location>
        <begin position="688"/>
        <end position="703"/>
    </location>
</feature>
<dbReference type="PANTHER" id="PTHR35807">
    <property type="entry name" value="TRANSCRIPTIONAL REGULATOR REDD-RELATED"/>
    <property type="match status" value="1"/>
</dbReference>
<evidence type="ECO:0000313" key="7">
    <source>
        <dbReference type="Proteomes" id="UP000604117"/>
    </source>
</evidence>
<keyword evidence="4" id="KW-1133">Transmembrane helix</keyword>
<dbReference type="Pfam" id="PF03704">
    <property type="entry name" value="BTAD"/>
    <property type="match status" value="1"/>
</dbReference>
<reference evidence="6 7" key="1">
    <citation type="submission" date="2021-01" db="EMBL/GenBank/DDBJ databases">
        <title>Whole genome shotgun sequence of Asanoa siamensis NBRC 107932.</title>
        <authorList>
            <person name="Komaki H."/>
            <person name="Tamura T."/>
        </authorList>
    </citation>
    <scope>NUCLEOTIDE SEQUENCE [LARGE SCALE GENOMIC DNA]</scope>
    <source>
        <strain evidence="6 7">NBRC 107932</strain>
    </source>
</reference>
<feature type="compositionally biased region" description="Basic and acidic residues" evidence="3">
    <location>
        <begin position="941"/>
        <end position="963"/>
    </location>
</feature>
<evidence type="ECO:0000256" key="1">
    <source>
        <dbReference type="ARBA" id="ARBA00023015"/>
    </source>
</evidence>
<dbReference type="InterPro" id="IPR018392">
    <property type="entry name" value="LysM"/>
</dbReference>
<sequence>MLRVLAIGGRLLRALAALVVLAGFTGGVPWLLVRLIGWPLDWIGWTQPGTLPGLDDLTTALTTSWYDDKILALLATLGWILWLLFCRDVIVEAIEASSGASHRDRPHRPSLAGGPIRWVAAVLVGAIVGAVLFDAARVVAGSTTSTAAADAAARRPAVPVAAAQTAAPMVQSDPTLFVRVSSPAVAPATTATALPLTARHDGSGIPEWARDAPGGAHHVVRGDNLWDLAAEHLGDPHRWREIYTLNRGHVQANGYALTDPDEIHVGWVLALPSHGAAPAPANPADDKAAPSGSANGGNPASNPGAEPAPTSEESPAPSTPPSTPATSTTLQPSISPPGAQLPESSAPAAPAGESSTEPSGDEPDNAPPSSDHDDEGGITLPPDGWVSLGLAATIAAVAALLRLQRRRRARLTLRPLATIEPQPAPVAPSLLRVDTIGGHHLGSDLGDGATPAVPAPIGVDIDGAEVSLFELPGLGIAVHGDGAEPTARAILAAVLATGAGEPADTRPVVVTTAGLLTRLLPEGTPATGLDPDGTAFDGERLIVLADTATAVTHFEAEMVTRRRLLDTFDIDTITALNARTDHAETQPPYVLLIEASSRHAARVDAVAAHRAALDLHPVILGDLDRDDRAGIPAMQVDADGTVTDDESYPAARLSTLGADDLAAVLAMLTDVLARPEAGTDVDDPPAEPVSAAAETEAAEPVPVQASDTSALVQLRVLGPVTVATDAGPIATGMRNGSYTALALLAAHPAGRTLDQLAAALHPDTETNVAVKRVRTDITSARRVLRTATGHDEPMFIVHDPATGRYRIDPATVAVDLWQMLTAIDRATNETDDAKALATLRQAVELYGGDFADGHDHIWATDYATTYRHQILTVYARIAEFLETEQPDQAVAALERAVDLDPFNEELYQRIIRIHGRQHRPDAVRRTLRRLEEQLADLGDAEPSHATRRIAERQLRKPAMHAES</sequence>
<feature type="transmembrane region" description="Helical" evidence="4">
    <location>
        <begin position="70"/>
        <end position="90"/>
    </location>
</feature>
<dbReference type="PANTHER" id="PTHR35807:SF1">
    <property type="entry name" value="TRANSCRIPTIONAL REGULATOR REDD"/>
    <property type="match status" value="1"/>
</dbReference>
<comment type="caution">
    <text evidence="6">The sequence shown here is derived from an EMBL/GenBank/DDBJ whole genome shotgun (WGS) entry which is preliminary data.</text>
</comment>
<keyword evidence="2" id="KW-0804">Transcription</keyword>
<dbReference type="InterPro" id="IPR036779">
    <property type="entry name" value="LysM_dom_sf"/>
</dbReference>
<dbReference type="Gene3D" id="1.25.40.10">
    <property type="entry name" value="Tetratricopeptide repeat domain"/>
    <property type="match status" value="1"/>
</dbReference>
<feature type="compositionally biased region" description="Low complexity" evidence="3">
    <location>
        <begin position="305"/>
        <end position="316"/>
    </location>
</feature>
<dbReference type="Proteomes" id="UP000604117">
    <property type="component" value="Unassembled WGS sequence"/>
</dbReference>
<dbReference type="InterPro" id="IPR011990">
    <property type="entry name" value="TPR-like_helical_dom_sf"/>
</dbReference>
<dbReference type="SMART" id="SM01043">
    <property type="entry name" value="BTAD"/>
    <property type="match status" value="1"/>
</dbReference>
<dbReference type="RefSeq" id="WP_203714498.1">
    <property type="nucleotide sequence ID" value="NZ_BONE01000027.1"/>
</dbReference>
<dbReference type="Gene3D" id="3.10.350.10">
    <property type="entry name" value="LysM domain"/>
    <property type="match status" value="1"/>
</dbReference>
<keyword evidence="7" id="KW-1185">Reference proteome</keyword>
<dbReference type="SUPFAM" id="SSF48452">
    <property type="entry name" value="TPR-like"/>
    <property type="match status" value="1"/>
</dbReference>
<feature type="transmembrane region" description="Helical" evidence="4">
    <location>
        <begin position="12"/>
        <end position="32"/>
    </location>
</feature>
<feature type="region of interest" description="Disordered" evidence="3">
    <location>
        <begin position="938"/>
        <end position="963"/>
    </location>
</feature>
<dbReference type="Gene3D" id="1.10.10.10">
    <property type="entry name" value="Winged helix-like DNA-binding domain superfamily/Winged helix DNA-binding domain"/>
    <property type="match status" value="1"/>
</dbReference>
<name>A0ABQ4CS54_9ACTN</name>
<proteinExistence type="predicted"/>
<dbReference type="InterPro" id="IPR005158">
    <property type="entry name" value="BTAD"/>
</dbReference>
<evidence type="ECO:0000259" key="5">
    <source>
        <dbReference type="SMART" id="SM01043"/>
    </source>
</evidence>
<dbReference type="InterPro" id="IPR036388">
    <property type="entry name" value="WH-like_DNA-bd_sf"/>
</dbReference>
<feature type="region of interest" description="Disordered" evidence="3">
    <location>
        <begin position="676"/>
        <end position="704"/>
    </location>
</feature>
<keyword evidence="4" id="KW-0472">Membrane</keyword>